<dbReference type="Proteomes" id="UP000198157">
    <property type="component" value="Unassembled WGS sequence"/>
</dbReference>
<evidence type="ECO:0000313" key="1">
    <source>
        <dbReference type="EMBL" id="OWQ56432.1"/>
    </source>
</evidence>
<dbReference type="AlphaFoldDB" id="A0A246HSD5"/>
<protein>
    <submittedName>
        <fullName evidence="1">Uncharacterized protein</fullName>
    </submittedName>
</protein>
<gene>
    <name evidence="1" type="ORF">CEE60_02865</name>
</gene>
<comment type="caution">
    <text evidence="1">The sequence shown here is derived from an EMBL/GenBank/DDBJ whole genome shotgun (WGS) entry which is preliminary data.</text>
</comment>
<dbReference type="EMBL" id="NIVS01000007">
    <property type="protein sequence ID" value="OWQ56432.1"/>
    <property type="molecule type" value="Genomic_DNA"/>
</dbReference>
<reference evidence="1 2" key="1">
    <citation type="submission" date="2017-06" db="EMBL/GenBank/DDBJ databases">
        <authorList>
            <person name="Kim H.J."/>
            <person name="Triplett B.A."/>
        </authorList>
    </citation>
    <scope>NUCLEOTIDE SEQUENCE [LARGE SCALE GENOMIC DNA]</scope>
    <source>
        <strain evidence="1 2">13146</strain>
    </source>
</reference>
<evidence type="ECO:0000313" key="2">
    <source>
        <dbReference type="Proteomes" id="UP000198157"/>
    </source>
</evidence>
<organism evidence="1 2">
    <name type="scientific">Stenotrophomonas maltophilia</name>
    <name type="common">Pseudomonas maltophilia</name>
    <name type="synonym">Xanthomonas maltophilia</name>
    <dbReference type="NCBI Taxonomy" id="40324"/>
    <lineage>
        <taxon>Bacteria</taxon>
        <taxon>Pseudomonadati</taxon>
        <taxon>Pseudomonadota</taxon>
        <taxon>Gammaproteobacteria</taxon>
        <taxon>Lysobacterales</taxon>
        <taxon>Lysobacteraceae</taxon>
        <taxon>Stenotrophomonas</taxon>
        <taxon>Stenotrophomonas maltophilia group</taxon>
    </lineage>
</organism>
<proteinExistence type="predicted"/>
<sequence>MTLQLLSELRSAAATLRGPGGTTTDRISAELMERAANALAAAQRAPLPATDIIELLPSMQDGWSLENYGTWAVRAAERAHGIGGDAPNPRPPSWVEAPEGYNYRAMDSDGHWHWFNQRPYTETLGDYDGWDAEDGIREARGLRFYPSWKDTLEVRPEVTDARG</sequence>
<name>A0A246HSD5_STEMA</name>
<accession>A0A246HSD5</accession>